<organism evidence="4">
    <name type="scientific">Leucothrix mucor</name>
    <dbReference type="NCBI Taxonomy" id="45248"/>
    <lineage>
        <taxon>Bacteria</taxon>
        <taxon>Pseudomonadati</taxon>
        <taxon>Pseudomonadota</taxon>
        <taxon>Gammaproteobacteria</taxon>
        <taxon>Thiotrichales</taxon>
        <taxon>Thiotrichaceae</taxon>
        <taxon>Leucothrix</taxon>
    </lineage>
</organism>
<dbReference type="Gene3D" id="1.10.530.10">
    <property type="match status" value="1"/>
</dbReference>
<dbReference type="InterPro" id="IPR036779">
    <property type="entry name" value="LysM_dom_sf"/>
</dbReference>
<dbReference type="SUPFAM" id="SSF54106">
    <property type="entry name" value="LysM domain"/>
    <property type="match status" value="1"/>
</dbReference>
<dbReference type="SMART" id="SM00257">
    <property type="entry name" value="LysM"/>
    <property type="match status" value="1"/>
</dbReference>
<dbReference type="PANTHER" id="PTHR37423">
    <property type="entry name" value="SOLUBLE LYTIC MUREIN TRANSGLYCOSYLASE-RELATED"/>
    <property type="match status" value="1"/>
</dbReference>
<dbReference type="Proteomes" id="UP000885750">
    <property type="component" value="Unassembled WGS sequence"/>
</dbReference>
<proteinExistence type="inferred from homology"/>
<evidence type="ECO:0000256" key="1">
    <source>
        <dbReference type="ARBA" id="ARBA00007734"/>
    </source>
</evidence>
<feature type="chain" id="PRO_5031119832" evidence="2">
    <location>
        <begin position="22"/>
        <end position="553"/>
    </location>
</feature>
<accession>A0A7V2T1S3</accession>
<feature type="domain" description="LysM" evidence="3">
    <location>
        <begin position="500"/>
        <end position="543"/>
    </location>
</feature>
<feature type="signal peptide" evidence="2">
    <location>
        <begin position="1"/>
        <end position="21"/>
    </location>
</feature>
<name>A0A7V2T1S3_LEUMU</name>
<dbReference type="InterPro" id="IPR008258">
    <property type="entry name" value="Transglycosylase_SLT_dom_1"/>
</dbReference>
<dbReference type="PANTHER" id="PTHR37423:SF2">
    <property type="entry name" value="MEMBRANE-BOUND LYTIC MUREIN TRANSGLYCOSYLASE C"/>
    <property type="match status" value="1"/>
</dbReference>
<reference evidence="4" key="1">
    <citation type="journal article" date="2020" name="mSystems">
        <title>Genome- and Community-Level Interaction Insights into Carbon Utilization and Element Cycling Functions of Hydrothermarchaeota in Hydrothermal Sediment.</title>
        <authorList>
            <person name="Zhou Z."/>
            <person name="Liu Y."/>
            <person name="Xu W."/>
            <person name="Pan J."/>
            <person name="Luo Z.H."/>
            <person name="Li M."/>
        </authorList>
    </citation>
    <scope>NUCLEOTIDE SEQUENCE [LARGE SCALE GENOMIC DNA]</scope>
    <source>
        <strain evidence="4">HyVt-493</strain>
    </source>
</reference>
<evidence type="ECO:0000259" key="3">
    <source>
        <dbReference type="PROSITE" id="PS51782"/>
    </source>
</evidence>
<dbReference type="Pfam" id="PF01476">
    <property type="entry name" value="LysM"/>
    <property type="match status" value="1"/>
</dbReference>
<dbReference type="InterPro" id="IPR023346">
    <property type="entry name" value="Lysozyme-like_dom_sf"/>
</dbReference>
<comment type="similarity">
    <text evidence="1">Belongs to the transglycosylase Slt family.</text>
</comment>
<dbReference type="Pfam" id="PF01464">
    <property type="entry name" value="SLT"/>
    <property type="match status" value="1"/>
</dbReference>
<comment type="caution">
    <text evidence="4">The sequence shown here is derived from an EMBL/GenBank/DDBJ whole genome shotgun (WGS) entry which is preliminary data.</text>
</comment>
<dbReference type="PROSITE" id="PS51257">
    <property type="entry name" value="PROKAR_LIPOPROTEIN"/>
    <property type="match status" value="1"/>
</dbReference>
<gene>
    <name evidence="4" type="ORF">ENJ51_12165</name>
</gene>
<dbReference type="CDD" id="cd16894">
    <property type="entry name" value="MltD-like"/>
    <property type="match status" value="1"/>
</dbReference>
<dbReference type="PROSITE" id="PS51782">
    <property type="entry name" value="LYSM"/>
    <property type="match status" value="1"/>
</dbReference>
<keyword evidence="2" id="KW-0732">Signal</keyword>
<dbReference type="SUPFAM" id="SSF53955">
    <property type="entry name" value="Lysozyme-like"/>
    <property type="match status" value="1"/>
</dbReference>
<dbReference type="EMBL" id="DRMS01000463">
    <property type="protein sequence ID" value="HFC93554.1"/>
    <property type="molecule type" value="Genomic_DNA"/>
</dbReference>
<evidence type="ECO:0000256" key="2">
    <source>
        <dbReference type="SAM" id="SignalP"/>
    </source>
</evidence>
<evidence type="ECO:0000313" key="4">
    <source>
        <dbReference type="EMBL" id="HFC93554.1"/>
    </source>
</evidence>
<dbReference type="InterPro" id="IPR018392">
    <property type="entry name" value="LysM"/>
</dbReference>
<dbReference type="CDD" id="cd00118">
    <property type="entry name" value="LysM"/>
    <property type="match status" value="1"/>
</dbReference>
<sequence length="553" mass="64532">MYHQRKLAVAISAVLALSALSGCSANRNMQPSSSYQNTMGDVEFQTAAYLLLNSDEEPQQKKYQAIKKATYQPKRVNKPRRVHHRKKAAVRFQKAAYHRTRTQTPRNTHIATDLEKAAEMLGVSNRSVNNQPVYRPATNQQRYRPARKNNVYSNIYTSATEQAAQELGIMPRRPQQQYVTQVWNQANGGGDHHAMWERIYRGQKMPNYTNHPSVQRFIRHYASDRARLNRITNRASKYLFYVVTELERRRMPTELALLPFVESAYVNTARSHAAAAGMWQFIPETGRRYGLKQRRGFDGRMDSFAATRAALDYLQKLNRQFNGDWFLSLAAYNAGEGRVERAIKYNRRRGRPINYWNLRLPKETREYVPRLLAYKEIIRNPRRYGIQLPRAASRPVLTSIWLNRTVDLRQAARRAGLPANTLTELNPSYLHGITTPRLSKRVVLPVNLAGQLQQILQRMPTVRDSGYRYAKYAKYSKKKYSKRYKKRYKKRAKISKRRVITHRVRRGETLYKIAARHGTTVKKIMRMNRLRSSRVKVGKRLRVASRRASKRYS</sequence>
<dbReference type="Gene3D" id="3.10.350.10">
    <property type="entry name" value="LysM domain"/>
    <property type="match status" value="1"/>
</dbReference>
<protein>
    <submittedName>
        <fullName evidence="4">LysM peptidoglycan-binding domain-containing protein</fullName>
    </submittedName>
</protein>
<dbReference type="AlphaFoldDB" id="A0A7V2T1S3"/>